<comment type="similarity">
    <text evidence="1">Belongs to the 'phage' integrase family.</text>
</comment>
<keyword evidence="4" id="KW-0233">DNA recombination</keyword>
<evidence type="ECO:0000259" key="7">
    <source>
        <dbReference type="PROSITE" id="PS51900"/>
    </source>
</evidence>
<dbReference type="Gene3D" id="1.10.443.10">
    <property type="entry name" value="Intergrase catalytic core"/>
    <property type="match status" value="1"/>
</dbReference>
<dbReference type="InterPro" id="IPR002104">
    <property type="entry name" value="Integrase_catalytic"/>
</dbReference>
<dbReference type="AlphaFoldDB" id="A0A6C2UPU6"/>
<feature type="domain" description="Tyr recombinase" evidence="6">
    <location>
        <begin position="220"/>
        <end position="407"/>
    </location>
</feature>
<evidence type="ECO:0000256" key="5">
    <source>
        <dbReference type="PROSITE-ProRule" id="PRU01248"/>
    </source>
</evidence>
<dbReference type="PROSITE" id="PS51898">
    <property type="entry name" value="TYR_RECOMBINASE"/>
    <property type="match status" value="1"/>
</dbReference>
<evidence type="ECO:0000256" key="1">
    <source>
        <dbReference type="ARBA" id="ARBA00008857"/>
    </source>
</evidence>
<organism evidence="8 9">
    <name type="scientific">Pontiella sulfatireligans</name>
    <dbReference type="NCBI Taxonomy" id="2750658"/>
    <lineage>
        <taxon>Bacteria</taxon>
        <taxon>Pseudomonadati</taxon>
        <taxon>Kiritimatiellota</taxon>
        <taxon>Kiritimatiellia</taxon>
        <taxon>Kiritimatiellales</taxon>
        <taxon>Pontiellaceae</taxon>
        <taxon>Pontiella</taxon>
    </lineage>
</organism>
<dbReference type="InterPro" id="IPR013762">
    <property type="entry name" value="Integrase-like_cat_sf"/>
</dbReference>
<dbReference type="PANTHER" id="PTHR30349:SF64">
    <property type="entry name" value="PROPHAGE INTEGRASE INTD-RELATED"/>
    <property type="match status" value="1"/>
</dbReference>
<dbReference type="PROSITE" id="PS51900">
    <property type="entry name" value="CB"/>
    <property type="match status" value="1"/>
</dbReference>
<dbReference type="Proteomes" id="UP000346198">
    <property type="component" value="Unassembled WGS sequence"/>
</dbReference>
<evidence type="ECO:0000256" key="3">
    <source>
        <dbReference type="ARBA" id="ARBA00023125"/>
    </source>
</evidence>
<name>A0A6C2UPU6_9BACT</name>
<keyword evidence="2" id="KW-0229">DNA integration</keyword>
<dbReference type="InterPro" id="IPR050090">
    <property type="entry name" value="Tyrosine_recombinase_XerCD"/>
</dbReference>
<dbReference type="InterPro" id="IPR011010">
    <property type="entry name" value="DNA_brk_join_enz"/>
</dbReference>
<gene>
    <name evidence="8" type="ORF">SCARR_04403</name>
</gene>
<evidence type="ECO:0000313" key="9">
    <source>
        <dbReference type="Proteomes" id="UP000346198"/>
    </source>
</evidence>
<accession>A0A6C2UPU6</accession>
<dbReference type="SUPFAM" id="SSF56349">
    <property type="entry name" value="DNA breaking-rejoining enzymes"/>
    <property type="match status" value="1"/>
</dbReference>
<reference evidence="8 9" key="1">
    <citation type="submission" date="2019-04" db="EMBL/GenBank/DDBJ databases">
        <authorList>
            <person name="Van Vliet M D."/>
        </authorList>
    </citation>
    <scope>NUCLEOTIDE SEQUENCE [LARGE SCALE GENOMIC DNA]</scope>
    <source>
        <strain evidence="8 9">F21</strain>
    </source>
</reference>
<evidence type="ECO:0000256" key="2">
    <source>
        <dbReference type="ARBA" id="ARBA00022908"/>
    </source>
</evidence>
<dbReference type="RefSeq" id="WP_136063707.1">
    <property type="nucleotide sequence ID" value="NZ_CAAHFH010000002.1"/>
</dbReference>
<dbReference type="PANTHER" id="PTHR30349">
    <property type="entry name" value="PHAGE INTEGRASE-RELATED"/>
    <property type="match status" value="1"/>
</dbReference>
<dbReference type="EMBL" id="CAAHFH010000002">
    <property type="protein sequence ID" value="VGO22320.1"/>
    <property type="molecule type" value="Genomic_DNA"/>
</dbReference>
<dbReference type="GO" id="GO:0003677">
    <property type="term" value="F:DNA binding"/>
    <property type="evidence" value="ECO:0007669"/>
    <property type="project" value="UniProtKB-UniRule"/>
</dbReference>
<keyword evidence="9" id="KW-1185">Reference proteome</keyword>
<dbReference type="InterPro" id="IPR044068">
    <property type="entry name" value="CB"/>
</dbReference>
<protein>
    <recommendedName>
        <fullName evidence="10">Core-binding (CB) domain-containing protein</fullName>
    </recommendedName>
</protein>
<dbReference type="Gene3D" id="1.10.150.130">
    <property type="match status" value="1"/>
</dbReference>
<evidence type="ECO:0000259" key="6">
    <source>
        <dbReference type="PROSITE" id="PS51898"/>
    </source>
</evidence>
<evidence type="ECO:0000313" key="8">
    <source>
        <dbReference type="EMBL" id="VGO22320.1"/>
    </source>
</evidence>
<keyword evidence="3 5" id="KW-0238">DNA-binding</keyword>
<evidence type="ECO:0008006" key="10">
    <source>
        <dbReference type="Google" id="ProtNLM"/>
    </source>
</evidence>
<dbReference type="GO" id="GO:0006310">
    <property type="term" value="P:DNA recombination"/>
    <property type="evidence" value="ECO:0007669"/>
    <property type="project" value="UniProtKB-KW"/>
</dbReference>
<dbReference type="GO" id="GO:0015074">
    <property type="term" value="P:DNA integration"/>
    <property type="evidence" value="ECO:0007669"/>
    <property type="project" value="UniProtKB-KW"/>
</dbReference>
<proteinExistence type="inferred from homology"/>
<evidence type="ECO:0000256" key="4">
    <source>
        <dbReference type="ARBA" id="ARBA00023172"/>
    </source>
</evidence>
<dbReference type="InterPro" id="IPR010998">
    <property type="entry name" value="Integrase_recombinase_N"/>
</dbReference>
<dbReference type="CDD" id="cd00397">
    <property type="entry name" value="DNA_BRE_C"/>
    <property type="match status" value="1"/>
</dbReference>
<feature type="domain" description="Core-binding (CB)" evidence="7">
    <location>
        <begin position="116"/>
        <end position="199"/>
    </location>
</feature>
<sequence length="425" mass="48892">MAKERKLTIKAEGKEHYEGFTITKHERPNGSVYYDVYLGRALGRKRPRFDTLGAARGFAQLKSNELTDHGIKGQKLSEKQKTDAAAAFERTMKLGATLEAVLDFYEKHHQRIDENNGLGSLIDKYWAVKEKQVEQGEFRIRSYNECIKCLKDFKLDLGHLAVDAVTPKEIDSWLDQNRPKPTSRANHKVYIKAFFNWAISEEKLEINPVKKTRKVKRSKHIVSIYTPAEVEAVMMAAIKFGAEHKDTRMDKNGKPIAPEQSAIIPYLALGFFAGIRPNELHKRLRWKDFNFELGEIHVNAETSKTSSARIVHIEPNLAEYLIPCRKEDNEFIFPYSDSTLKRWRTKVFSNAQVETIQDGSRHSYGTYHLAKYESVDKTMREMGHKLPQTLHDFYVGLAENRDKQAEKYFNITPNKGKIIPMVKAG</sequence>